<dbReference type="InterPro" id="IPR051088">
    <property type="entry name" value="PTS_Sugar-EIIC/EIIB"/>
</dbReference>
<dbReference type="NCBIfam" id="TIGR00359">
    <property type="entry name" value="cello_pts_IIC"/>
    <property type="match status" value="1"/>
</dbReference>
<dbReference type="EMBL" id="NPBJ01000013">
    <property type="protein sequence ID" value="PAE00478.1"/>
    <property type="molecule type" value="Genomic_DNA"/>
</dbReference>
<dbReference type="InterPro" id="IPR004796">
    <property type="entry name" value="PTS_IIC_cello"/>
</dbReference>
<evidence type="ECO:0000256" key="3">
    <source>
        <dbReference type="ARBA" id="ARBA00022475"/>
    </source>
</evidence>
<name>A0A268HGZ9_9BACI</name>
<keyword evidence="4 8" id="KW-0762">Sugar transport</keyword>
<comment type="caution">
    <text evidence="12">The sequence shown here is derived from an EMBL/GenBank/DDBJ whole genome shotgun (WGS) entry which is preliminary data.</text>
</comment>
<evidence type="ECO:0000313" key="14">
    <source>
        <dbReference type="Proteomes" id="UP000216852"/>
    </source>
</evidence>
<dbReference type="GO" id="GO:1901264">
    <property type="term" value="P:carbohydrate derivative transport"/>
    <property type="evidence" value="ECO:0007669"/>
    <property type="project" value="TreeGrafter"/>
</dbReference>
<dbReference type="AlphaFoldDB" id="A0A268HGZ9"/>
<keyword evidence="14" id="KW-1185">Reference proteome</keyword>
<keyword evidence="7 8" id="KW-0472">Membrane</keyword>
<dbReference type="GO" id="GO:0005886">
    <property type="term" value="C:plasma membrane"/>
    <property type="evidence" value="ECO:0007669"/>
    <property type="project" value="UniProtKB-SubCell"/>
</dbReference>
<dbReference type="GO" id="GO:0009401">
    <property type="term" value="P:phosphoenolpyruvate-dependent sugar phosphotransferase system"/>
    <property type="evidence" value="ECO:0007669"/>
    <property type="project" value="InterPro"/>
</dbReference>
<feature type="transmembrane region" description="Helical" evidence="9">
    <location>
        <begin position="133"/>
        <end position="155"/>
    </location>
</feature>
<evidence type="ECO:0000313" key="13">
    <source>
        <dbReference type="Proteomes" id="UP000216475"/>
    </source>
</evidence>
<feature type="domain" description="PTS EIIC type-3" evidence="10">
    <location>
        <begin position="9"/>
        <end position="410"/>
    </location>
</feature>
<accession>A0A268HGZ9</accession>
<evidence type="ECO:0000313" key="11">
    <source>
        <dbReference type="EMBL" id="PAE00478.1"/>
    </source>
</evidence>
<keyword evidence="2 8" id="KW-0813">Transport</keyword>
<sequence>MGSKFTETLENILLPIADKLNNNRYLGALRDGFMVALPFIIFGSLFVVLANIPFLDKIISENALEEYQSILGPASASTLSIMGLFVIFGIAYKLTQQYGLEALYGGFAALASFIILTPQVLEGISGVIPSAALGAQGLFLGIFTAFVSVEIYKFFVKRNWTIKMPQGVPDAVAKSFSSLIPITLTLTFFLAIRAIFSYTSFETLQNFIYTLIQQPLTSLGSGLIPTIIAVLLIQVFWFFGLHGQIIVNSIMDPIWMTLSLENLEAFNAGLERPHIVNNQFVDTFIVGMGGTGMTMAVILGIFLFTRSRQLKNLGKLGGPAAVFNVNEPLIFGLPIVMNPMVIIPWLLSPVIVTIVTYFAMASGLVPVSTGVHVPWTTPIFISGMLVTNSIAGAILQLVNLVIVVLIWLPFLRILDKQYFRTEQTTTKDQKQGRDDKIV</sequence>
<proteinExistence type="predicted"/>
<protein>
    <recommendedName>
        <fullName evidence="8">Permease IIC component</fullName>
    </recommendedName>
</protein>
<comment type="subcellular location">
    <subcellularLocation>
        <location evidence="1">Cell membrane</location>
        <topology evidence="1">Multi-pass membrane protein</topology>
    </subcellularLocation>
</comment>
<keyword evidence="5 9" id="KW-0812">Transmembrane</keyword>
<feature type="transmembrane region" description="Helical" evidence="9">
    <location>
        <begin position="176"/>
        <end position="196"/>
    </location>
</feature>
<evidence type="ECO:0000256" key="8">
    <source>
        <dbReference type="PIRNR" id="PIRNR006351"/>
    </source>
</evidence>
<dbReference type="GO" id="GO:0008982">
    <property type="term" value="F:protein-N(PI)-phosphohistidine-sugar phosphotransferase activity"/>
    <property type="evidence" value="ECO:0007669"/>
    <property type="project" value="UniProtKB-UniRule"/>
</dbReference>
<dbReference type="InterPro" id="IPR004501">
    <property type="entry name" value="PTS_EIIC_3"/>
</dbReference>
<evidence type="ECO:0000313" key="12">
    <source>
        <dbReference type="EMBL" id="PAE09157.1"/>
    </source>
</evidence>
<evidence type="ECO:0000256" key="6">
    <source>
        <dbReference type="ARBA" id="ARBA00022989"/>
    </source>
</evidence>
<dbReference type="NCBIfam" id="TIGR00410">
    <property type="entry name" value="lacE"/>
    <property type="match status" value="1"/>
</dbReference>
<evidence type="ECO:0000256" key="7">
    <source>
        <dbReference type="ARBA" id="ARBA00023136"/>
    </source>
</evidence>
<feature type="transmembrane region" description="Helical" evidence="9">
    <location>
        <begin position="33"/>
        <end position="54"/>
    </location>
</feature>
<dbReference type="Proteomes" id="UP000216475">
    <property type="component" value="Unassembled WGS sequence"/>
</dbReference>
<evidence type="ECO:0000256" key="5">
    <source>
        <dbReference type="ARBA" id="ARBA00022692"/>
    </source>
</evidence>
<feature type="transmembrane region" description="Helical" evidence="9">
    <location>
        <begin position="283"/>
        <end position="305"/>
    </location>
</feature>
<evidence type="ECO:0000256" key="1">
    <source>
        <dbReference type="ARBA" id="ARBA00004651"/>
    </source>
</evidence>
<dbReference type="PANTHER" id="PTHR33989">
    <property type="match status" value="1"/>
</dbReference>
<dbReference type="PIRSF" id="PIRSF006351">
    <property type="entry name" value="PTS_EIIC-Cellobiose"/>
    <property type="match status" value="1"/>
</dbReference>
<dbReference type="Proteomes" id="UP000216852">
    <property type="component" value="Unassembled WGS sequence"/>
</dbReference>
<evidence type="ECO:0000259" key="10">
    <source>
        <dbReference type="PROSITE" id="PS51105"/>
    </source>
</evidence>
<evidence type="ECO:0000256" key="4">
    <source>
        <dbReference type="ARBA" id="ARBA00022597"/>
    </source>
</evidence>
<dbReference type="RefSeq" id="WP_095218393.1">
    <property type="nucleotide sequence ID" value="NZ_NPBH01000010.1"/>
</dbReference>
<keyword evidence="3 8" id="KW-1003">Cell membrane</keyword>
<dbReference type="PROSITE" id="PS51105">
    <property type="entry name" value="PTS_EIIC_TYPE_3"/>
    <property type="match status" value="1"/>
</dbReference>
<evidence type="ECO:0000256" key="9">
    <source>
        <dbReference type="SAM" id="Phobius"/>
    </source>
</evidence>
<organism evidence="12 13">
    <name type="scientific">Terribacillus saccharophilus</name>
    <dbReference type="NCBI Taxonomy" id="361277"/>
    <lineage>
        <taxon>Bacteria</taxon>
        <taxon>Bacillati</taxon>
        <taxon>Bacillota</taxon>
        <taxon>Bacilli</taxon>
        <taxon>Bacillales</taxon>
        <taxon>Bacillaceae</taxon>
        <taxon>Terribacillus</taxon>
    </lineage>
</organism>
<feature type="transmembrane region" description="Helical" evidence="9">
    <location>
        <begin position="216"/>
        <end position="238"/>
    </location>
</feature>
<dbReference type="Pfam" id="PF02378">
    <property type="entry name" value="PTS_EIIC"/>
    <property type="match status" value="1"/>
</dbReference>
<reference evidence="13 14" key="1">
    <citation type="submission" date="2017-07" db="EMBL/GenBank/DDBJ databases">
        <title>Isolation and whole genome analysis of endospore-forming bacteria from heroin.</title>
        <authorList>
            <person name="Kalinowski J."/>
            <person name="Ahrens B."/>
            <person name="Al-Dilaimi A."/>
            <person name="Winkler A."/>
            <person name="Wibberg D."/>
            <person name="Schleenbecker U."/>
            <person name="Ruckert C."/>
            <person name="Wolfel R."/>
            <person name="Grass G."/>
        </authorList>
    </citation>
    <scope>NUCLEOTIDE SEQUENCE [LARGE SCALE GENOMIC DNA]</scope>
    <source>
        <strain evidence="12 13">7509</strain>
        <strain evidence="11 14">7517-1</strain>
    </source>
</reference>
<comment type="function">
    <text evidence="8">The phosphoenolpyruvate-dependent sugar phosphotransferase system (PTS), a major carbohydrate active -transport system, catalyzes the phosphorylation of incoming sugar substrates concomitant with their translocation across the cell membrane.</text>
</comment>
<dbReference type="OrthoDB" id="1641940at2"/>
<evidence type="ECO:0000256" key="2">
    <source>
        <dbReference type="ARBA" id="ARBA00022448"/>
    </source>
</evidence>
<feature type="transmembrane region" description="Helical" evidence="9">
    <location>
        <begin position="102"/>
        <end position="121"/>
    </location>
</feature>
<feature type="transmembrane region" description="Helical" evidence="9">
    <location>
        <begin position="74"/>
        <end position="95"/>
    </location>
</feature>
<keyword evidence="6 9" id="KW-1133">Transmembrane helix</keyword>
<dbReference type="PANTHER" id="PTHR33989:SF4">
    <property type="entry name" value="PTS SYSTEM N,N'-DIACETYLCHITOBIOSE-SPECIFIC EIIC COMPONENT"/>
    <property type="match status" value="1"/>
</dbReference>
<feature type="transmembrane region" description="Helical" evidence="9">
    <location>
        <begin position="379"/>
        <end position="410"/>
    </location>
</feature>
<gene>
    <name evidence="12" type="primary">celB</name>
    <name evidence="11" type="ORF">CHH48_06805</name>
    <name evidence="12" type="ORF">CHI12_02370</name>
</gene>
<dbReference type="InterPro" id="IPR003352">
    <property type="entry name" value="PTS_EIIC"/>
</dbReference>
<dbReference type="EMBL" id="NPBH01000010">
    <property type="protein sequence ID" value="PAE09157.1"/>
    <property type="molecule type" value="Genomic_DNA"/>
</dbReference>